<reference evidence="1 2" key="1">
    <citation type="journal article" date="2016" name="Nat. Commun.">
        <title>Thousands of microbial genomes shed light on interconnected biogeochemical processes in an aquifer system.</title>
        <authorList>
            <person name="Anantharaman K."/>
            <person name="Brown C.T."/>
            <person name="Hug L.A."/>
            <person name="Sharon I."/>
            <person name="Castelle C.J."/>
            <person name="Probst A.J."/>
            <person name="Thomas B.C."/>
            <person name="Singh A."/>
            <person name="Wilkins M.J."/>
            <person name="Karaoz U."/>
            <person name="Brodie E.L."/>
            <person name="Williams K.H."/>
            <person name="Hubbard S.S."/>
            <person name="Banfield J.F."/>
        </authorList>
    </citation>
    <scope>NUCLEOTIDE SEQUENCE [LARGE SCALE GENOMIC DNA]</scope>
</reference>
<dbReference type="EMBL" id="MHLO01000029">
    <property type="protein sequence ID" value="OGZ11796.1"/>
    <property type="molecule type" value="Genomic_DNA"/>
</dbReference>
<dbReference type="AlphaFoldDB" id="A0A1G2DDY3"/>
<comment type="caution">
    <text evidence="1">The sequence shown here is derived from an EMBL/GenBank/DDBJ whole genome shotgun (WGS) entry which is preliminary data.</text>
</comment>
<accession>A0A1G2DDY3</accession>
<dbReference type="STRING" id="1798664.A3C93_02585"/>
<protein>
    <submittedName>
        <fullName evidence="1">Uncharacterized protein</fullName>
    </submittedName>
</protein>
<organism evidence="1 2">
    <name type="scientific">Candidatus Lloydbacteria bacterium RIFCSPHIGHO2_02_FULL_54_17</name>
    <dbReference type="NCBI Taxonomy" id="1798664"/>
    <lineage>
        <taxon>Bacteria</taxon>
        <taxon>Candidatus Lloydiibacteriota</taxon>
    </lineage>
</organism>
<evidence type="ECO:0000313" key="1">
    <source>
        <dbReference type="EMBL" id="OGZ11796.1"/>
    </source>
</evidence>
<dbReference type="Proteomes" id="UP000178636">
    <property type="component" value="Unassembled WGS sequence"/>
</dbReference>
<proteinExistence type="predicted"/>
<evidence type="ECO:0000313" key="2">
    <source>
        <dbReference type="Proteomes" id="UP000178636"/>
    </source>
</evidence>
<name>A0A1G2DDY3_9BACT</name>
<gene>
    <name evidence="1" type="ORF">A3C93_02585</name>
</gene>
<sequence length="149" mass="17084">MEAEDNKLTYRQRQAVDIFIRDGGKSKARALLEAGYSMAVVHQPHKVFDSPAVQRELEMRGFGERKVKPEETLRFIIRSPFDFSQIPQEQIQQLKEKLDALHGEPLRFRDLRSQAEETPSYTPTGFGTDIFSSQAKEDAYPKLSSFSSM</sequence>